<organism evidence="1 2">
    <name type="scientific">Dermatophagoides farinae</name>
    <name type="common">American house dust mite</name>
    <dbReference type="NCBI Taxonomy" id="6954"/>
    <lineage>
        <taxon>Eukaryota</taxon>
        <taxon>Metazoa</taxon>
        <taxon>Ecdysozoa</taxon>
        <taxon>Arthropoda</taxon>
        <taxon>Chelicerata</taxon>
        <taxon>Arachnida</taxon>
        <taxon>Acari</taxon>
        <taxon>Acariformes</taxon>
        <taxon>Sarcoptiformes</taxon>
        <taxon>Astigmata</taxon>
        <taxon>Psoroptidia</taxon>
        <taxon>Analgoidea</taxon>
        <taxon>Pyroglyphidae</taxon>
        <taxon>Dermatophagoidinae</taxon>
        <taxon>Dermatophagoides</taxon>
    </lineage>
</organism>
<evidence type="ECO:0000313" key="1">
    <source>
        <dbReference type="EMBL" id="KAH9522976.1"/>
    </source>
</evidence>
<evidence type="ECO:0000313" key="2">
    <source>
        <dbReference type="Proteomes" id="UP000790347"/>
    </source>
</evidence>
<comment type="caution">
    <text evidence="1">The sequence shown here is derived from an EMBL/GenBank/DDBJ whole genome shotgun (WGS) entry which is preliminary data.</text>
</comment>
<proteinExistence type="predicted"/>
<dbReference type="EMBL" id="ASGP02000002">
    <property type="protein sequence ID" value="KAH9522976.1"/>
    <property type="molecule type" value="Genomic_DNA"/>
</dbReference>
<reference evidence="1" key="2">
    <citation type="journal article" date="2022" name="Res Sq">
        <title>Comparative Genomics Reveals Insights into the Divergent Evolution of Astigmatic Mites and Household Pest Adaptations.</title>
        <authorList>
            <person name="Xiong Q."/>
            <person name="Wan A.T.-Y."/>
            <person name="Liu X.-Y."/>
            <person name="Fung C.S.-H."/>
            <person name="Xiao X."/>
            <person name="Malainual N."/>
            <person name="Hou J."/>
            <person name="Wang L."/>
            <person name="Wang M."/>
            <person name="Yang K."/>
            <person name="Cui Y."/>
            <person name="Leung E."/>
            <person name="Nong W."/>
            <person name="Shin S.-K."/>
            <person name="Au S."/>
            <person name="Jeong K.Y."/>
            <person name="Chew F.T."/>
            <person name="Hui J."/>
            <person name="Leung T.F."/>
            <person name="Tungtrongchitr A."/>
            <person name="Zhong N."/>
            <person name="Liu Z."/>
            <person name="Tsui S."/>
        </authorList>
    </citation>
    <scope>NUCLEOTIDE SEQUENCE</scope>
    <source>
        <strain evidence="1">Derf</strain>
        <tissue evidence="1">Whole organism</tissue>
    </source>
</reference>
<keyword evidence="2" id="KW-1185">Reference proteome</keyword>
<accession>A0A922I6E6</accession>
<name>A0A922I6E6_DERFA</name>
<dbReference type="Proteomes" id="UP000790347">
    <property type="component" value="Unassembled WGS sequence"/>
</dbReference>
<protein>
    <submittedName>
        <fullName evidence="1">Uncharacterized protein</fullName>
    </submittedName>
</protein>
<dbReference type="AlphaFoldDB" id="A0A922I6E6"/>
<gene>
    <name evidence="1" type="ORF">DERF_006529</name>
</gene>
<sequence length="130" mass="14891">MDGMIIQDNELPDGNFKLVDSLVALGGRLDGINVFDMMEQTINDNKTIKILKKKQEKNTNDKLRCVRCWYVYLLDYVLRCIHWNNMIIGGGRFCISRNGSQIRIRSAMANQGIQNGNTNRPGKNGIDQWK</sequence>
<reference evidence="1" key="1">
    <citation type="submission" date="2013-05" db="EMBL/GenBank/DDBJ databases">
        <authorList>
            <person name="Yim A.K.Y."/>
            <person name="Chan T.F."/>
            <person name="Ji K.M."/>
            <person name="Liu X.Y."/>
            <person name="Zhou J.W."/>
            <person name="Li R.Q."/>
            <person name="Yang K.Y."/>
            <person name="Li J."/>
            <person name="Li M."/>
            <person name="Law P.T.W."/>
            <person name="Wu Y.L."/>
            <person name="Cai Z.L."/>
            <person name="Qin H."/>
            <person name="Bao Y."/>
            <person name="Leung R.K.K."/>
            <person name="Ng P.K.S."/>
            <person name="Zou J."/>
            <person name="Zhong X.J."/>
            <person name="Ran P.X."/>
            <person name="Zhong N.S."/>
            <person name="Liu Z.G."/>
            <person name="Tsui S.K.W."/>
        </authorList>
    </citation>
    <scope>NUCLEOTIDE SEQUENCE</scope>
    <source>
        <strain evidence="1">Derf</strain>
        <tissue evidence="1">Whole organism</tissue>
    </source>
</reference>